<keyword evidence="2" id="KW-0812">Transmembrane</keyword>
<keyword evidence="2" id="KW-1133">Transmembrane helix</keyword>
<accession>A0A2S3ZCY8</accession>
<protein>
    <submittedName>
        <fullName evidence="3">Uncharacterized protein</fullName>
    </submittedName>
</protein>
<evidence type="ECO:0000313" key="3">
    <source>
        <dbReference type="EMBL" id="POH64225.1"/>
    </source>
</evidence>
<dbReference type="Proteomes" id="UP000237104">
    <property type="component" value="Unassembled WGS sequence"/>
</dbReference>
<keyword evidence="2" id="KW-0472">Membrane</keyword>
<dbReference type="EMBL" id="PPXF01000047">
    <property type="protein sequence ID" value="POH64225.1"/>
    <property type="molecule type" value="Genomic_DNA"/>
</dbReference>
<gene>
    <name evidence="3" type="ORF">C3B59_10315</name>
</gene>
<organism evidence="3 4">
    <name type="scientific">Cryobacterium zongtaii</name>
    <dbReference type="NCBI Taxonomy" id="1259217"/>
    <lineage>
        <taxon>Bacteria</taxon>
        <taxon>Bacillati</taxon>
        <taxon>Actinomycetota</taxon>
        <taxon>Actinomycetes</taxon>
        <taxon>Micrococcales</taxon>
        <taxon>Microbacteriaceae</taxon>
        <taxon>Cryobacterium</taxon>
    </lineage>
</organism>
<reference evidence="3 4" key="1">
    <citation type="submission" date="2018-01" db="EMBL/GenBank/DDBJ databases">
        <title>Cryobacterium sp. nov., from glaciers in China.</title>
        <authorList>
            <person name="Liu Q."/>
            <person name="Xin Y.-H."/>
        </authorList>
    </citation>
    <scope>NUCLEOTIDE SEQUENCE [LARGE SCALE GENOMIC DNA]</scope>
    <source>
        <strain evidence="3 4">TMB1-8</strain>
    </source>
</reference>
<feature type="region of interest" description="Disordered" evidence="1">
    <location>
        <begin position="70"/>
        <end position="91"/>
    </location>
</feature>
<sequence>MVGGVVAIAALSTAAILVDHDPADSVLGFLTGMLSVLLVTVILWTEIGRQRVARLRDTVALDNLEPLRDATDADSAEQRLAQRHDQRTDER</sequence>
<comment type="caution">
    <text evidence="3">The sequence shown here is derived from an EMBL/GenBank/DDBJ whole genome shotgun (WGS) entry which is preliminary data.</text>
</comment>
<feature type="transmembrane region" description="Helical" evidence="2">
    <location>
        <begin position="25"/>
        <end position="44"/>
    </location>
</feature>
<evidence type="ECO:0000256" key="2">
    <source>
        <dbReference type="SAM" id="Phobius"/>
    </source>
</evidence>
<name>A0A2S3ZCY8_9MICO</name>
<evidence type="ECO:0000313" key="4">
    <source>
        <dbReference type="Proteomes" id="UP000237104"/>
    </source>
</evidence>
<proteinExistence type="predicted"/>
<dbReference type="AlphaFoldDB" id="A0A2S3ZCY8"/>
<evidence type="ECO:0000256" key="1">
    <source>
        <dbReference type="SAM" id="MobiDB-lite"/>
    </source>
</evidence>